<dbReference type="Gene3D" id="3.60.40.10">
    <property type="entry name" value="PPM-type phosphatase domain"/>
    <property type="match status" value="1"/>
</dbReference>
<dbReference type="SMART" id="SM00331">
    <property type="entry name" value="PP2C_SIG"/>
    <property type="match status" value="1"/>
</dbReference>
<dbReference type="SMART" id="SM00332">
    <property type="entry name" value="PP2Cc"/>
    <property type="match status" value="1"/>
</dbReference>
<dbReference type="InterPro" id="IPR001932">
    <property type="entry name" value="PPM-type_phosphatase-like_dom"/>
</dbReference>
<protein>
    <submittedName>
        <fullName evidence="2">Serine/threonine-protein phosphatase</fullName>
    </submittedName>
</protein>
<dbReference type="InterPro" id="IPR015655">
    <property type="entry name" value="PP2C"/>
</dbReference>
<keyword evidence="3" id="KW-1185">Reference proteome</keyword>
<dbReference type="InterPro" id="IPR036457">
    <property type="entry name" value="PPM-type-like_dom_sf"/>
</dbReference>
<dbReference type="Proteomes" id="UP000277582">
    <property type="component" value="Unassembled WGS sequence"/>
</dbReference>
<evidence type="ECO:0000259" key="1">
    <source>
        <dbReference type="PROSITE" id="PS51746"/>
    </source>
</evidence>
<dbReference type="AlphaFoldDB" id="A0A3R9QBK2"/>
<dbReference type="PANTHER" id="PTHR13832">
    <property type="entry name" value="PROTEIN PHOSPHATASE 2C"/>
    <property type="match status" value="1"/>
</dbReference>
<dbReference type="CDD" id="cd00143">
    <property type="entry name" value="PP2Cc"/>
    <property type="match status" value="1"/>
</dbReference>
<dbReference type="Pfam" id="PF13672">
    <property type="entry name" value="PP2C_2"/>
    <property type="match status" value="1"/>
</dbReference>
<proteinExistence type="predicted"/>
<gene>
    <name evidence="2" type="ORF">D6D85_13500</name>
</gene>
<comment type="caution">
    <text evidence="2">The sequence shown here is derived from an EMBL/GenBank/DDBJ whole genome shotgun (WGS) entry which is preliminary data.</text>
</comment>
<accession>A0A3R9QBK2</accession>
<dbReference type="EMBL" id="RCOS01000148">
    <property type="protein sequence ID" value="RSN72519.1"/>
    <property type="molecule type" value="Genomic_DNA"/>
</dbReference>
<dbReference type="SUPFAM" id="SSF81606">
    <property type="entry name" value="PP2C-like"/>
    <property type="match status" value="1"/>
</dbReference>
<dbReference type="GO" id="GO:0004722">
    <property type="term" value="F:protein serine/threonine phosphatase activity"/>
    <property type="evidence" value="ECO:0007669"/>
    <property type="project" value="InterPro"/>
</dbReference>
<feature type="domain" description="PPM-type phosphatase" evidence="1">
    <location>
        <begin position="239"/>
        <end position="482"/>
    </location>
</feature>
<dbReference type="PANTHER" id="PTHR13832:SF860">
    <property type="entry name" value="PROTEIN PHOSPHATASE PHPP"/>
    <property type="match status" value="1"/>
</dbReference>
<dbReference type="PROSITE" id="PS51746">
    <property type="entry name" value="PPM_2"/>
    <property type="match status" value="1"/>
</dbReference>
<organism evidence="2 3">
    <name type="scientific">Candidatus Methanodesulfokora washburnensis</name>
    <dbReference type="NCBI Taxonomy" id="2478471"/>
    <lineage>
        <taxon>Archaea</taxon>
        <taxon>Thermoproteota</taxon>
        <taxon>Candidatus Korarchaeia</taxon>
        <taxon>Candidatus Korarchaeia incertae sedis</taxon>
        <taxon>Candidatus Methanodesulfokora</taxon>
    </lineage>
</organism>
<evidence type="ECO:0000313" key="2">
    <source>
        <dbReference type="EMBL" id="RSN72519.1"/>
    </source>
</evidence>
<name>A0A3R9QBK2_9CREN</name>
<reference evidence="2 3" key="1">
    <citation type="submission" date="2018-10" db="EMBL/GenBank/DDBJ databases">
        <title>Co-occurring genomic capacity for anaerobic methane metabolism and dissimilatory sulfite reduction discovered in the Korarchaeota.</title>
        <authorList>
            <person name="Mckay L.J."/>
            <person name="Dlakic M."/>
            <person name="Fields M.W."/>
            <person name="Delmont T.O."/>
            <person name="Eren A.M."/>
            <person name="Jay Z.J."/>
            <person name="Klingelsmith K.B."/>
            <person name="Rusch D.B."/>
            <person name="Inskeep W.P."/>
        </authorList>
    </citation>
    <scope>NUCLEOTIDE SEQUENCE [LARGE SCALE GENOMIC DNA]</scope>
    <source>
        <strain evidence="2 3">MDKW</strain>
    </source>
</reference>
<evidence type="ECO:0000313" key="3">
    <source>
        <dbReference type="Proteomes" id="UP000277582"/>
    </source>
</evidence>
<sequence length="484" mass="53173">MRNRHISCDCSNSTHLAVGYNQKKEGREGSCGKRDTDTGARRPRINLYQLRVVKIMQARTAWLSKVRSFSGVGSFSNCEMESLAMSLRVGFEDESHRIFILSSASDGISAAELIKMALNSLRNALVNRTEVQIPIEPKISGYGGLVVVLDGKLTYRHFGESPFIPSPYRGGVNSVTSPSFQGMLQKGYIVLSPSYLIHLSRNMMPEDVLEEWTRIRGISVSVAGDKIEISGLNLRGRRAISSMSDRGLVRRNNEDSVLSSVLEISTEGKRRRYHILCVADGVGGAGYGEIASKEAILEAYIQVINGILESGSMEGIVREAVRSANERVLQEKRRRGEMGTTMTLAVVDGDDVTVGHVGDSRAYLIDGGAMQLTRDHKYVEDLIDRGLITREQAKVHPQRNVITSALGMENPRIDVRTFPGILMGGRSLLLSTDGLTDLVDDSEIAECFLRYPPHPDLIGRILIGMANSRGGHDNTSVSLLTHLV</sequence>